<dbReference type="InterPro" id="IPR036390">
    <property type="entry name" value="WH_DNA-bd_sf"/>
</dbReference>
<dbReference type="Pfam" id="PF01638">
    <property type="entry name" value="HxlR"/>
    <property type="match status" value="1"/>
</dbReference>
<name>A0ABV9W3S9_9ACTN</name>
<dbReference type="InterPro" id="IPR036388">
    <property type="entry name" value="WH-like_DNA-bd_sf"/>
</dbReference>
<dbReference type="RefSeq" id="WP_380120225.1">
    <property type="nucleotide sequence ID" value="NZ_JBHSIU010000041.1"/>
</dbReference>
<dbReference type="InterPro" id="IPR002577">
    <property type="entry name" value="HTH_HxlR"/>
</dbReference>
<organism evidence="5 6">
    <name type="scientific">Dactylosporangium cerinum</name>
    <dbReference type="NCBI Taxonomy" id="1434730"/>
    <lineage>
        <taxon>Bacteria</taxon>
        <taxon>Bacillati</taxon>
        <taxon>Actinomycetota</taxon>
        <taxon>Actinomycetes</taxon>
        <taxon>Micromonosporales</taxon>
        <taxon>Micromonosporaceae</taxon>
        <taxon>Dactylosporangium</taxon>
    </lineage>
</organism>
<dbReference type="PANTHER" id="PTHR33204:SF18">
    <property type="entry name" value="TRANSCRIPTIONAL REGULATORY PROTEIN"/>
    <property type="match status" value="1"/>
</dbReference>
<dbReference type="PROSITE" id="PS51118">
    <property type="entry name" value="HTH_HXLR"/>
    <property type="match status" value="1"/>
</dbReference>
<dbReference type="EMBL" id="JBHSIU010000041">
    <property type="protein sequence ID" value="MFC5002288.1"/>
    <property type="molecule type" value="Genomic_DNA"/>
</dbReference>
<keyword evidence="3" id="KW-0804">Transcription</keyword>
<keyword evidence="6" id="KW-1185">Reference proteome</keyword>
<reference evidence="6" key="1">
    <citation type="journal article" date="2019" name="Int. J. Syst. Evol. Microbiol.">
        <title>The Global Catalogue of Microorganisms (GCM) 10K type strain sequencing project: providing services to taxonomists for standard genome sequencing and annotation.</title>
        <authorList>
            <consortium name="The Broad Institute Genomics Platform"/>
            <consortium name="The Broad Institute Genome Sequencing Center for Infectious Disease"/>
            <person name="Wu L."/>
            <person name="Ma J."/>
        </authorList>
    </citation>
    <scope>NUCLEOTIDE SEQUENCE [LARGE SCALE GENOMIC DNA]</scope>
    <source>
        <strain evidence="6">CGMCC 4.7152</strain>
    </source>
</reference>
<evidence type="ECO:0000313" key="6">
    <source>
        <dbReference type="Proteomes" id="UP001595912"/>
    </source>
</evidence>
<evidence type="ECO:0000259" key="4">
    <source>
        <dbReference type="PROSITE" id="PS51118"/>
    </source>
</evidence>
<feature type="domain" description="HTH hxlR-type" evidence="4">
    <location>
        <begin position="12"/>
        <end position="110"/>
    </location>
</feature>
<evidence type="ECO:0000256" key="1">
    <source>
        <dbReference type="ARBA" id="ARBA00023015"/>
    </source>
</evidence>
<protein>
    <submittedName>
        <fullName evidence="5">Winged helix-turn-helix transcriptional regulator</fullName>
    </submittedName>
</protein>
<accession>A0ABV9W3S9</accession>
<dbReference type="PANTHER" id="PTHR33204">
    <property type="entry name" value="TRANSCRIPTIONAL REGULATOR, MARR FAMILY"/>
    <property type="match status" value="1"/>
</dbReference>
<gene>
    <name evidence="5" type="ORF">ACFPIJ_31205</name>
</gene>
<evidence type="ECO:0000313" key="5">
    <source>
        <dbReference type="EMBL" id="MFC5002288.1"/>
    </source>
</evidence>
<keyword evidence="2" id="KW-0238">DNA-binding</keyword>
<dbReference type="Gene3D" id="1.10.10.10">
    <property type="entry name" value="Winged helix-like DNA-binding domain superfamily/Winged helix DNA-binding domain"/>
    <property type="match status" value="1"/>
</dbReference>
<evidence type="ECO:0000256" key="3">
    <source>
        <dbReference type="ARBA" id="ARBA00023163"/>
    </source>
</evidence>
<comment type="caution">
    <text evidence="5">The sequence shown here is derived from an EMBL/GenBank/DDBJ whole genome shotgun (WGS) entry which is preliminary data.</text>
</comment>
<dbReference type="SUPFAM" id="SSF46785">
    <property type="entry name" value="Winged helix' DNA-binding domain"/>
    <property type="match status" value="1"/>
</dbReference>
<proteinExistence type="predicted"/>
<sequence length="154" mass="16703">MDLDPEMFDPVCPSGALPFQIGDKWTAMVVLCLEHGPRRFTELRVPLRAVTPKVLTSTLRAMERDGLVVRTAYPEHPPHVEYALTELGRSLLTLIAAVRVWSGEHLPELLAARQAHDEAATPRPAVPALQVAPAAPVVRPVVRVAGSGPTGRGR</sequence>
<evidence type="ECO:0000256" key="2">
    <source>
        <dbReference type="ARBA" id="ARBA00023125"/>
    </source>
</evidence>
<dbReference type="Proteomes" id="UP001595912">
    <property type="component" value="Unassembled WGS sequence"/>
</dbReference>
<keyword evidence="1" id="KW-0805">Transcription regulation</keyword>